<dbReference type="PROSITE" id="PS51186">
    <property type="entry name" value="GNAT"/>
    <property type="match status" value="1"/>
</dbReference>
<sequence length="170" mass="19442">MEDQCRQELKKREAEPGINIRKAVGSDAEEMFRLECLCFDIEAFSIEQLRYLIHTRTSIPLVAEFDEHFAGFVIGLTNRNRGGIYGRIYTLDVDPACRGKGIGMVLMSRVLEELKRAGCKKCFLEVKVENKSAISLYKKLGFEEKDTILDYYAKGVHAIKMKKDLKEPGR</sequence>
<comment type="caution">
    <text evidence="4">The sequence shown here is derived from an EMBL/GenBank/DDBJ whole genome shotgun (WGS) entry which is preliminary data.</text>
</comment>
<organism evidence="4 5">
    <name type="scientific">Methanooceanicella nereidis</name>
    <dbReference type="NCBI Taxonomy" id="2052831"/>
    <lineage>
        <taxon>Archaea</taxon>
        <taxon>Methanobacteriati</taxon>
        <taxon>Methanobacteriota</taxon>
        <taxon>Stenosarchaea group</taxon>
        <taxon>Methanomicrobia</taxon>
        <taxon>Methanocellales</taxon>
        <taxon>Methanocellaceae</taxon>
        <taxon>Methanooceanicella</taxon>
    </lineage>
</organism>
<feature type="domain" description="N-acetyltransferase" evidence="3">
    <location>
        <begin position="18"/>
        <end position="166"/>
    </location>
</feature>
<keyword evidence="1" id="KW-0808">Transferase</keyword>
<protein>
    <submittedName>
        <fullName evidence="4">N-acetyltransferase</fullName>
    </submittedName>
</protein>
<evidence type="ECO:0000256" key="1">
    <source>
        <dbReference type="ARBA" id="ARBA00022679"/>
    </source>
</evidence>
<dbReference type="CDD" id="cd04301">
    <property type="entry name" value="NAT_SF"/>
    <property type="match status" value="1"/>
</dbReference>
<dbReference type="SUPFAM" id="SSF55729">
    <property type="entry name" value="Acyl-CoA N-acyltransferases (Nat)"/>
    <property type="match status" value="1"/>
</dbReference>
<accession>A0AAP2RDM3</accession>
<dbReference type="PANTHER" id="PTHR43420:SF12">
    <property type="entry name" value="N-ACETYLTRANSFERASE DOMAIN-CONTAINING PROTEIN"/>
    <property type="match status" value="1"/>
</dbReference>
<dbReference type="InterPro" id="IPR016181">
    <property type="entry name" value="Acyl_CoA_acyltransferase"/>
</dbReference>
<gene>
    <name evidence="4" type="ORF">CUJ83_03710</name>
</gene>
<dbReference type="RefSeq" id="WP_230740743.1">
    <property type="nucleotide sequence ID" value="NZ_PGCK01000002.1"/>
</dbReference>
<keyword evidence="2" id="KW-0012">Acyltransferase</keyword>
<dbReference type="InterPro" id="IPR000182">
    <property type="entry name" value="GNAT_dom"/>
</dbReference>
<keyword evidence="5" id="KW-1185">Reference proteome</keyword>
<proteinExistence type="predicted"/>
<dbReference type="InterPro" id="IPR050680">
    <property type="entry name" value="YpeA/RimI_acetyltransf"/>
</dbReference>
<reference evidence="4 5" key="1">
    <citation type="submission" date="2017-11" db="EMBL/GenBank/DDBJ databases">
        <title>Isolation and Characterization of Family Methanocellaceae Species from Potential Methane Hydrate Area Offshore Southwestern Taiwan.</title>
        <authorList>
            <person name="Zhang W.-L."/>
            <person name="Chen W.-C."/>
            <person name="Lai M.-C."/>
            <person name="Chen S.-C."/>
        </authorList>
    </citation>
    <scope>NUCLEOTIDE SEQUENCE [LARGE SCALE GENOMIC DNA]</scope>
    <source>
        <strain evidence="4 5">CWC-04</strain>
    </source>
</reference>
<evidence type="ECO:0000313" key="4">
    <source>
        <dbReference type="EMBL" id="MCD1294100.1"/>
    </source>
</evidence>
<evidence type="ECO:0000259" key="3">
    <source>
        <dbReference type="PROSITE" id="PS51186"/>
    </source>
</evidence>
<dbReference type="PANTHER" id="PTHR43420">
    <property type="entry name" value="ACETYLTRANSFERASE"/>
    <property type="match status" value="1"/>
</dbReference>
<evidence type="ECO:0000313" key="5">
    <source>
        <dbReference type="Proteomes" id="UP001320159"/>
    </source>
</evidence>
<dbReference type="Proteomes" id="UP001320159">
    <property type="component" value="Unassembled WGS sequence"/>
</dbReference>
<evidence type="ECO:0000256" key="2">
    <source>
        <dbReference type="ARBA" id="ARBA00023315"/>
    </source>
</evidence>
<dbReference type="EMBL" id="PGCK01000002">
    <property type="protein sequence ID" value="MCD1294100.1"/>
    <property type="molecule type" value="Genomic_DNA"/>
</dbReference>
<name>A0AAP2RDM3_9EURY</name>
<dbReference type="GO" id="GO:0016747">
    <property type="term" value="F:acyltransferase activity, transferring groups other than amino-acyl groups"/>
    <property type="evidence" value="ECO:0007669"/>
    <property type="project" value="InterPro"/>
</dbReference>
<dbReference type="Gene3D" id="3.40.630.30">
    <property type="match status" value="1"/>
</dbReference>
<dbReference type="Pfam" id="PF00583">
    <property type="entry name" value="Acetyltransf_1"/>
    <property type="match status" value="1"/>
</dbReference>
<dbReference type="AlphaFoldDB" id="A0AAP2RDM3"/>